<dbReference type="Gene3D" id="3.50.50.60">
    <property type="entry name" value="FAD/NAD(P)-binding domain"/>
    <property type="match status" value="1"/>
</dbReference>
<dbReference type="AlphaFoldDB" id="A0AA40DZF0"/>
<keyword evidence="3" id="KW-1185">Reference proteome</keyword>
<dbReference type="SUPFAM" id="SSF51905">
    <property type="entry name" value="FAD/NAD(P)-binding domain"/>
    <property type="match status" value="1"/>
</dbReference>
<dbReference type="Gene3D" id="3.30.9.10">
    <property type="entry name" value="D-Amino Acid Oxidase, subunit A, domain 2"/>
    <property type="match status" value="1"/>
</dbReference>
<evidence type="ECO:0000313" key="2">
    <source>
        <dbReference type="EMBL" id="KAK0718581.1"/>
    </source>
</evidence>
<evidence type="ECO:0000313" key="3">
    <source>
        <dbReference type="Proteomes" id="UP001172101"/>
    </source>
</evidence>
<dbReference type="Pfam" id="PF01266">
    <property type="entry name" value="DAO"/>
    <property type="match status" value="1"/>
</dbReference>
<gene>
    <name evidence="2" type="ORF">B0T26DRAFT_333333</name>
</gene>
<proteinExistence type="predicted"/>
<protein>
    <submittedName>
        <fullName evidence="2">FAD dependent oxidoreductase-domain-containing protein</fullName>
    </submittedName>
</protein>
<dbReference type="EMBL" id="JAUIRO010000004">
    <property type="protein sequence ID" value="KAK0718581.1"/>
    <property type="molecule type" value="Genomic_DNA"/>
</dbReference>
<organism evidence="2 3">
    <name type="scientific">Lasiosphaeria miniovina</name>
    <dbReference type="NCBI Taxonomy" id="1954250"/>
    <lineage>
        <taxon>Eukaryota</taxon>
        <taxon>Fungi</taxon>
        <taxon>Dikarya</taxon>
        <taxon>Ascomycota</taxon>
        <taxon>Pezizomycotina</taxon>
        <taxon>Sordariomycetes</taxon>
        <taxon>Sordariomycetidae</taxon>
        <taxon>Sordariales</taxon>
        <taxon>Lasiosphaeriaceae</taxon>
        <taxon>Lasiosphaeria</taxon>
    </lineage>
</organism>
<dbReference type="GeneID" id="85317699"/>
<reference evidence="2" key="1">
    <citation type="submission" date="2023-06" db="EMBL/GenBank/DDBJ databases">
        <title>Genome-scale phylogeny and comparative genomics of the fungal order Sordariales.</title>
        <authorList>
            <consortium name="Lawrence Berkeley National Laboratory"/>
            <person name="Hensen N."/>
            <person name="Bonometti L."/>
            <person name="Westerberg I."/>
            <person name="Brannstrom I.O."/>
            <person name="Guillou S."/>
            <person name="Cros-Aarteil S."/>
            <person name="Calhoun S."/>
            <person name="Haridas S."/>
            <person name="Kuo A."/>
            <person name="Mondo S."/>
            <person name="Pangilinan J."/>
            <person name="Riley R."/>
            <person name="LaButti K."/>
            <person name="Andreopoulos B."/>
            <person name="Lipzen A."/>
            <person name="Chen C."/>
            <person name="Yanf M."/>
            <person name="Daum C."/>
            <person name="Ng V."/>
            <person name="Clum A."/>
            <person name="Steindorff A."/>
            <person name="Ohm R."/>
            <person name="Martin F."/>
            <person name="Silar P."/>
            <person name="Natvig D."/>
            <person name="Lalanne C."/>
            <person name="Gautier V."/>
            <person name="Ament-velasquez S.L."/>
            <person name="Kruys A."/>
            <person name="Hutchinson M.I."/>
            <person name="Powell A.J."/>
            <person name="Barry K."/>
            <person name="Miller A.N."/>
            <person name="Grigoriev I.V."/>
            <person name="Debuchy R."/>
            <person name="Gladieux P."/>
            <person name="Thoren M.H."/>
            <person name="Johannesson H."/>
        </authorList>
    </citation>
    <scope>NUCLEOTIDE SEQUENCE</scope>
    <source>
        <strain evidence="2">SMH2392-1A</strain>
    </source>
</reference>
<name>A0AA40DZF0_9PEZI</name>
<evidence type="ECO:0000259" key="1">
    <source>
        <dbReference type="Pfam" id="PF01266"/>
    </source>
</evidence>
<dbReference type="InterPro" id="IPR006076">
    <property type="entry name" value="FAD-dep_OxRdtase"/>
</dbReference>
<dbReference type="Proteomes" id="UP001172101">
    <property type="component" value="Unassembled WGS sequence"/>
</dbReference>
<accession>A0AA40DZF0</accession>
<sequence length="331" mass="36183">MGRALGEFGFDPQVQPLGSFHTSCIPELAARAAVSGHALRSIGYSPLVVHAVFFHEYDPSNPRLPFPVTRAEELSKLPSWLRVRDTWKAGLINDGSTAARADPPAFCSFLQSDCEHLGVEFPTRAEAVRIGQHAGEEDSTVEFQVAGGELRQIACRNLIISAGSWSPALFSRLLPSAGIRLRLAPEQHVQAWLRFSAEDATDSEQRRMDTGACHQVWSSPLDEGDDVHVSWFTNGELHAAGALEWVVGETPPLPKDVQPSPEDVAQLKECVSRHLHIDKRRILSSGRAFMPAVPQGRPIMDRVPRDALAKGGYSVGVFWALVTTLTGSPWG</sequence>
<feature type="domain" description="FAD dependent oxidoreductase" evidence="1">
    <location>
        <begin position="82"/>
        <end position="319"/>
    </location>
</feature>
<dbReference type="RefSeq" id="XP_060297374.1">
    <property type="nucleotide sequence ID" value="XM_060434429.1"/>
</dbReference>
<dbReference type="InterPro" id="IPR036188">
    <property type="entry name" value="FAD/NAD-bd_sf"/>
</dbReference>
<comment type="caution">
    <text evidence="2">The sequence shown here is derived from an EMBL/GenBank/DDBJ whole genome shotgun (WGS) entry which is preliminary data.</text>
</comment>